<dbReference type="GO" id="GO:0004175">
    <property type="term" value="F:endopeptidase activity"/>
    <property type="evidence" value="ECO:0007669"/>
    <property type="project" value="TreeGrafter"/>
</dbReference>
<dbReference type="RefSeq" id="WP_252587456.1">
    <property type="nucleotide sequence ID" value="NZ_JAMWYS010000028.1"/>
</dbReference>
<dbReference type="PROSITE" id="PS51257">
    <property type="entry name" value="PROKAR_LIPOPROTEIN"/>
    <property type="match status" value="1"/>
</dbReference>
<evidence type="ECO:0000259" key="1">
    <source>
        <dbReference type="Pfam" id="PF03572"/>
    </source>
</evidence>
<dbReference type="PANTHER" id="PTHR32060:SF30">
    <property type="entry name" value="CARBOXY-TERMINAL PROCESSING PROTEASE CTPA"/>
    <property type="match status" value="1"/>
</dbReference>
<dbReference type="GO" id="GO:0008236">
    <property type="term" value="F:serine-type peptidase activity"/>
    <property type="evidence" value="ECO:0007669"/>
    <property type="project" value="InterPro"/>
</dbReference>
<dbReference type="PANTHER" id="PTHR32060">
    <property type="entry name" value="TAIL-SPECIFIC PROTEASE"/>
    <property type="match status" value="1"/>
</dbReference>
<evidence type="ECO:0000313" key="2">
    <source>
        <dbReference type="EMBL" id="MCO4292965.1"/>
    </source>
</evidence>
<dbReference type="EMBL" id="JAMWYS010000028">
    <property type="protein sequence ID" value="MCO4292965.1"/>
    <property type="molecule type" value="Genomic_DNA"/>
</dbReference>
<dbReference type="Proteomes" id="UP001155182">
    <property type="component" value="Unassembled WGS sequence"/>
</dbReference>
<comment type="caution">
    <text evidence="2">The sequence shown here is derived from an EMBL/GenBank/DDBJ whole genome shotgun (WGS) entry which is preliminary data.</text>
</comment>
<dbReference type="InterPro" id="IPR029045">
    <property type="entry name" value="ClpP/crotonase-like_dom_sf"/>
</dbReference>
<dbReference type="CDD" id="cd07561">
    <property type="entry name" value="Peptidase_S41_CPP_like"/>
    <property type="match status" value="1"/>
</dbReference>
<name>A0A9X2F2G9_9SPHI</name>
<dbReference type="GO" id="GO:0030288">
    <property type="term" value="C:outer membrane-bounded periplasmic space"/>
    <property type="evidence" value="ECO:0007669"/>
    <property type="project" value="TreeGrafter"/>
</dbReference>
<dbReference type="Gene3D" id="2.30.42.10">
    <property type="match status" value="1"/>
</dbReference>
<keyword evidence="3" id="KW-1185">Reference proteome</keyword>
<dbReference type="InterPro" id="IPR036034">
    <property type="entry name" value="PDZ_sf"/>
</dbReference>
<dbReference type="InterPro" id="IPR005151">
    <property type="entry name" value="Tail-specific_protease"/>
</dbReference>
<dbReference type="Pfam" id="PF03572">
    <property type="entry name" value="Peptidase_S41"/>
    <property type="match status" value="1"/>
</dbReference>
<feature type="domain" description="Tail specific protease" evidence="1">
    <location>
        <begin position="221"/>
        <end position="378"/>
    </location>
</feature>
<proteinExistence type="predicted"/>
<reference evidence="2" key="1">
    <citation type="submission" date="2022-06" db="EMBL/GenBank/DDBJ databases">
        <title>Solitalea sp. MAHUQ-68 isolated from rhizospheric soil.</title>
        <authorList>
            <person name="Huq M.A."/>
        </authorList>
    </citation>
    <scope>NUCLEOTIDE SEQUENCE</scope>
    <source>
        <strain evidence="2">MAHUQ-68</strain>
    </source>
</reference>
<evidence type="ECO:0000313" key="3">
    <source>
        <dbReference type="Proteomes" id="UP001155182"/>
    </source>
</evidence>
<dbReference type="GO" id="GO:0007165">
    <property type="term" value="P:signal transduction"/>
    <property type="evidence" value="ECO:0007669"/>
    <property type="project" value="TreeGrafter"/>
</dbReference>
<gene>
    <name evidence="2" type="ORF">NF867_08835</name>
</gene>
<organism evidence="2 3">
    <name type="scientific">Solitalea agri</name>
    <dbReference type="NCBI Taxonomy" id="2953739"/>
    <lineage>
        <taxon>Bacteria</taxon>
        <taxon>Pseudomonadati</taxon>
        <taxon>Bacteroidota</taxon>
        <taxon>Sphingobacteriia</taxon>
        <taxon>Sphingobacteriales</taxon>
        <taxon>Sphingobacteriaceae</taxon>
        <taxon>Solitalea</taxon>
    </lineage>
</organism>
<dbReference type="Gene3D" id="3.90.226.10">
    <property type="entry name" value="2-enoyl-CoA Hydratase, Chain A, domain 1"/>
    <property type="match status" value="1"/>
</dbReference>
<sequence>MKSKRSPSFWIIIAAFLALPIIVSTSCKKNSDSDPVPPVTAGDVRDSVYLVAETFYLWVDNLPSEEVFKATSLAGPDEVIEKVKTYSPLLNGKHIDHYSFGLPKADYDNLANGNESDFGCGFKFNRISSGDYSDDLRITYVYKNSSAGAQNVARGWRVMSINGVAANTDNISALNTALNSNSISVVFKTPANATKTLTLGSSTYSANTVIKSSVIDLGAKKVGYIMFNTFFGTAIQEISAAFDDFASKNVTDVVVDLRYNGGGRVDIAEHFANLLAPAAAKNKLMYSDQHNALLTNEGWNESVKFDNSAQKLPLLSKVAFIGTSGTASASELLINVLKPYLGENQKLFGATTYGKPVGFYPITINRGLSDAYTTLIVAVKSTNSAGTSDYFQGFTPDGLAKDDLTKDFGDSEEASLKAALGWIQNGVISTSAAATESVTRPSPIVEAANAKFDRSFKGSIFKEKKH</sequence>
<dbReference type="GO" id="GO:0006508">
    <property type="term" value="P:proteolysis"/>
    <property type="evidence" value="ECO:0007669"/>
    <property type="project" value="InterPro"/>
</dbReference>
<dbReference type="AlphaFoldDB" id="A0A9X2F2G9"/>
<dbReference type="SUPFAM" id="SSF52096">
    <property type="entry name" value="ClpP/crotonase"/>
    <property type="match status" value="1"/>
</dbReference>
<dbReference type="Gene3D" id="3.30.750.170">
    <property type="match status" value="1"/>
</dbReference>
<protein>
    <submittedName>
        <fullName evidence="2">S41 family peptidase</fullName>
    </submittedName>
</protein>
<accession>A0A9X2F2G9</accession>